<organism evidence="1 2">
    <name type="scientific">Pseudomonas monteilii SB3101</name>
    <dbReference type="NCBI Taxonomy" id="1435058"/>
    <lineage>
        <taxon>Bacteria</taxon>
        <taxon>Pseudomonadati</taxon>
        <taxon>Pseudomonadota</taxon>
        <taxon>Gammaproteobacteria</taxon>
        <taxon>Pseudomonadales</taxon>
        <taxon>Pseudomonadaceae</taxon>
        <taxon>Pseudomonas</taxon>
    </lineage>
</organism>
<proteinExistence type="predicted"/>
<dbReference type="KEGG" id="pmot:X970_10765"/>
<protein>
    <submittedName>
        <fullName evidence="1">Uncharacterized protein</fullName>
    </submittedName>
</protein>
<name>V9V0M7_9PSED</name>
<gene>
    <name evidence="1" type="ORF">X970_10765</name>
</gene>
<accession>V9V0M7</accession>
<sequence>MKVKRLSDLFDTPQHARQFIELAKKAGACRDLKIRCKAALLDEKGKKILSPKTRMPVIGWADWTPESHKAA</sequence>
<reference evidence="1 2" key="1">
    <citation type="submission" date="2013-12" db="EMBL/GenBank/DDBJ databases">
        <title>Complete Genomes of Pseudomonas monteilii SB3078 and SB3101, two Benzene, Toluene and Ethylbenzene Degrading Bacteria used for Bioaugmentation.</title>
        <authorList>
            <person name="Dueholm M.S."/>
            <person name="Albertsen M."/>
            <person name="D'Imperio S."/>
            <person name="Tale V.P."/>
            <person name="Lewis D."/>
            <person name="Nilsen P.H."/>
            <person name="Nielsen J.L."/>
        </authorList>
    </citation>
    <scope>NUCLEOTIDE SEQUENCE [LARGE SCALE GENOMIC DNA]</scope>
    <source>
        <strain evidence="1 2">SB3101</strain>
    </source>
</reference>
<dbReference type="PATRIC" id="fig|1435058.3.peg.2102"/>
<evidence type="ECO:0000313" key="2">
    <source>
        <dbReference type="Proteomes" id="UP000018660"/>
    </source>
</evidence>
<evidence type="ECO:0000313" key="1">
    <source>
        <dbReference type="EMBL" id="AHC87868.1"/>
    </source>
</evidence>
<dbReference type="HOGENOM" id="CLU_2736993_0_0_6"/>
<dbReference type="EMBL" id="CP006979">
    <property type="protein sequence ID" value="AHC87868.1"/>
    <property type="molecule type" value="Genomic_DNA"/>
</dbReference>
<dbReference type="AlphaFoldDB" id="V9V0M7"/>
<dbReference type="Proteomes" id="UP000018660">
    <property type="component" value="Chromosome"/>
</dbReference>